<organism evidence="1 2">
    <name type="scientific">Trypanosoma cruzi Dm28c</name>
    <dbReference type="NCBI Taxonomy" id="1416333"/>
    <lineage>
        <taxon>Eukaryota</taxon>
        <taxon>Discoba</taxon>
        <taxon>Euglenozoa</taxon>
        <taxon>Kinetoplastea</taxon>
        <taxon>Metakinetoplastina</taxon>
        <taxon>Trypanosomatida</taxon>
        <taxon>Trypanosomatidae</taxon>
        <taxon>Trypanosoma</taxon>
        <taxon>Schizotrypanum</taxon>
    </lineage>
</organism>
<comment type="caution">
    <text evidence="1">The sequence shown here is derived from an EMBL/GenBank/DDBJ whole genome shotgun (WGS) entry which is preliminary data.</text>
</comment>
<dbReference type="VEuPathDB" id="TriTrypDB:TCDM_12883"/>
<evidence type="ECO:0000313" key="1">
    <source>
        <dbReference type="EMBL" id="ESS55634.1"/>
    </source>
</evidence>
<proteinExistence type="predicted"/>
<dbReference type="AlphaFoldDB" id="V5AK66"/>
<reference evidence="1 2" key="1">
    <citation type="journal article" date="2014" name="Genome Announc.">
        <title>Trypanosoma cruzi Clone Dm28c Draft Genome Sequence.</title>
        <authorList>
            <person name="Grisard E.C."/>
            <person name="Teixeira S.M."/>
            <person name="de Almeida L.G."/>
            <person name="Stoco P.H."/>
            <person name="Gerber A.L."/>
            <person name="Talavera-Lopez C."/>
            <person name="Lima O.C."/>
            <person name="Andersson B."/>
            <person name="de Vasconcelos A.T."/>
        </authorList>
    </citation>
    <scope>NUCLEOTIDE SEQUENCE [LARGE SCALE GENOMIC DNA]</scope>
    <source>
        <strain evidence="1 2">Dm28c</strain>
    </source>
</reference>
<accession>V5AK66</accession>
<dbReference type="OrthoDB" id="10330265at2759"/>
<protein>
    <submittedName>
        <fullName evidence="1">Uncharacterized protein</fullName>
    </submittedName>
</protein>
<name>V5AK66_TRYCR</name>
<sequence>MRLPGVPRGPSGHRDCAECGIPRGYLAVLFFFFHPPIPNLNTAAEPTIATGSVAYFWIFFALQRQAWCVLLGRHGGRKWAALSGKRWSRRSALRTSQFGVFVAILADDVTAPVLPAGRDAMLHGDAHIACGGFSCCWFVNVFSFAETPQRALSADSRALRGGAPHDFWRDEAASVILRCLFSGLREYPLLECIVGDHPRFFLLVNPLTFGVCREMDVDGRFMAVRCIFIYLIGEWVNCVAFCHAACC</sequence>
<evidence type="ECO:0000313" key="2">
    <source>
        <dbReference type="Proteomes" id="UP000017861"/>
    </source>
</evidence>
<dbReference type="EMBL" id="AYLP01000737">
    <property type="protein sequence ID" value="ESS55634.1"/>
    <property type="molecule type" value="Genomic_DNA"/>
</dbReference>
<dbReference type="Proteomes" id="UP000017861">
    <property type="component" value="Unassembled WGS sequence"/>
</dbReference>
<gene>
    <name evidence="1" type="ORF">TCDM_12883</name>
</gene>